<comment type="function">
    <text evidence="2 11">Synthesizes alpha-1,4-glucan chains using ADP-glucose.</text>
</comment>
<comment type="pathway">
    <text evidence="3 11">Glycan biosynthesis; glycogen biosynthesis.</text>
</comment>
<evidence type="ECO:0000256" key="4">
    <source>
        <dbReference type="ARBA" id="ARBA00010281"/>
    </source>
</evidence>
<feature type="domain" description="Starch synthase catalytic" evidence="13">
    <location>
        <begin position="5"/>
        <end position="242"/>
    </location>
</feature>
<dbReference type="HAMAP" id="MF_00484">
    <property type="entry name" value="Glycogen_synth"/>
    <property type="match status" value="1"/>
</dbReference>
<dbReference type="CDD" id="cd03791">
    <property type="entry name" value="GT5_Glycogen_synthase_DULL1-like"/>
    <property type="match status" value="1"/>
</dbReference>
<keyword evidence="8 11" id="KW-0808">Transferase</keyword>
<dbReference type="EC" id="2.4.1.21" evidence="5 11"/>
<dbReference type="EMBL" id="FMSV02000498">
    <property type="protein sequence ID" value="SEH06547.1"/>
    <property type="molecule type" value="Genomic_DNA"/>
</dbReference>
<gene>
    <name evidence="14" type="primary">glgA_1</name>
    <name evidence="11" type="synonym">glgA</name>
    <name evidence="14" type="ORF">MBHS_02410</name>
</gene>
<dbReference type="Pfam" id="PF08323">
    <property type="entry name" value="Glyco_transf_5"/>
    <property type="match status" value="1"/>
</dbReference>
<organism evidence="14 15">
    <name type="scientific">Candidatus Venteria ishoeyi</name>
    <dbReference type="NCBI Taxonomy" id="1899563"/>
    <lineage>
        <taxon>Bacteria</taxon>
        <taxon>Pseudomonadati</taxon>
        <taxon>Pseudomonadota</taxon>
        <taxon>Gammaproteobacteria</taxon>
        <taxon>Thiotrichales</taxon>
        <taxon>Thiotrichaceae</taxon>
        <taxon>Venteria</taxon>
    </lineage>
</organism>
<evidence type="ECO:0000259" key="12">
    <source>
        <dbReference type="Pfam" id="PF00534"/>
    </source>
</evidence>
<dbReference type="GO" id="GO:0004373">
    <property type="term" value="F:alpha-1,4-glucan glucosyltransferase (UDP-glucose donor) activity"/>
    <property type="evidence" value="ECO:0007669"/>
    <property type="project" value="InterPro"/>
</dbReference>
<keyword evidence="9 11" id="KW-0320">Glycogen biosynthesis</keyword>
<evidence type="ECO:0000256" key="2">
    <source>
        <dbReference type="ARBA" id="ARBA00002764"/>
    </source>
</evidence>
<evidence type="ECO:0000256" key="3">
    <source>
        <dbReference type="ARBA" id="ARBA00004964"/>
    </source>
</evidence>
<proteinExistence type="inferred from homology"/>
<sequence length="486" mass="53792">MSNLRVLFVTPEAYPVMKTGGLGDVSGALPSALHQAGVDARLLLPGYPAVLQQTHSEDTGIHLALFPGINALLRLGTMPDSHLPVYVLDCPGLYQREGNPYTDANGQDWPDNALRFAALSKAAALMGTEGIRDQIGFIPQIIHCNDWQTGLTPAYQRYLPGEHPHIIMSIHNMAYQGLFPADMLTTLDLPEDSLHVYGLEYYGQISFLKAGLYYADWVTTVSPTYAEEIQGPEFGYGMEGLLGSRQKQLTGLINGIDYQQWNPATDNYLWETYDADSLDKKASNTRALRQQLKLNESDQPLIGIVTRLTHQKGIDMVIAALPDIIHEGAQFAILGSGDLALEKLLAGLADRYPGQVSFTQGYHEALSHQIEAGADMFLMPSRFEPCGLNQLYSMAYGTIPIVRHTGGLADTVIPVTPTTLDTGTATGFLFDEESPQALFDCVDNALVTYRNPDLWRQLQINGMKRDFSWHRSAQSYIELYRLFTEE</sequence>
<dbReference type="OrthoDB" id="9808590at2"/>
<evidence type="ECO:0000256" key="8">
    <source>
        <dbReference type="ARBA" id="ARBA00022679"/>
    </source>
</evidence>
<accession>A0A1H6F8U3</accession>
<evidence type="ECO:0000313" key="14">
    <source>
        <dbReference type="EMBL" id="SEH06547.1"/>
    </source>
</evidence>
<dbReference type="AlphaFoldDB" id="A0A1H6F8U3"/>
<dbReference type="Gene3D" id="3.40.50.2000">
    <property type="entry name" value="Glycogen Phosphorylase B"/>
    <property type="match status" value="2"/>
</dbReference>
<keyword evidence="7 11" id="KW-0328">Glycosyltransferase</keyword>
<dbReference type="Proteomes" id="UP000236724">
    <property type="component" value="Unassembled WGS sequence"/>
</dbReference>
<dbReference type="NCBIfam" id="TIGR02095">
    <property type="entry name" value="glgA"/>
    <property type="match status" value="1"/>
</dbReference>
<protein>
    <recommendedName>
        <fullName evidence="6 11">Glycogen synthase</fullName>
        <ecNumber evidence="5 11">2.4.1.21</ecNumber>
    </recommendedName>
    <alternativeName>
        <fullName evidence="10 11">Starch [bacterial glycogen] synthase</fullName>
    </alternativeName>
</protein>
<name>A0A1H6F8U3_9GAMM</name>
<reference evidence="14 15" key="1">
    <citation type="submission" date="2016-10" db="EMBL/GenBank/DDBJ databases">
        <authorList>
            <person name="de Groot N.N."/>
        </authorList>
    </citation>
    <scope>NUCLEOTIDE SEQUENCE [LARGE SCALE GENOMIC DNA]</scope>
    <source>
        <strain evidence="14">MBHS1</strain>
    </source>
</reference>
<feature type="binding site" evidence="11">
    <location>
        <position position="18"/>
    </location>
    <ligand>
        <name>ADP-alpha-D-glucose</name>
        <dbReference type="ChEBI" id="CHEBI:57498"/>
    </ligand>
</feature>
<evidence type="ECO:0000256" key="11">
    <source>
        <dbReference type="HAMAP-Rule" id="MF_00484"/>
    </source>
</evidence>
<dbReference type="InterPro" id="IPR013534">
    <property type="entry name" value="Starch_synth_cat_dom"/>
</dbReference>
<dbReference type="GO" id="GO:0009011">
    <property type="term" value="F:alpha-1,4-glucan glucosyltransferase (ADP-glucose donor) activity"/>
    <property type="evidence" value="ECO:0007669"/>
    <property type="project" value="UniProtKB-UniRule"/>
</dbReference>
<dbReference type="Pfam" id="PF00534">
    <property type="entry name" value="Glycos_transf_1"/>
    <property type="match status" value="1"/>
</dbReference>
<dbReference type="UniPathway" id="UPA00164"/>
<comment type="catalytic activity">
    <reaction evidence="1 11">
        <text>[(1-&gt;4)-alpha-D-glucosyl](n) + ADP-alpha-D-glucose = [(1-&gt;4)-alpha-D-glucosyl](n+1) + ADP + H(+)</text>
        <dbReference type="Rhea" id="RHEA:18189"/>
        <dbReference type="Rhea" id="RHEA-COMP:9584"/>
        <dbReference type="Rhea" id="RHEA-COMP:9587"/>
        <dbReference type="ChEBI" id="CHEBI:15378"/>
        <dbReference type="ChEBI" id="CHEBI:15444"/>
        <dbReference type="ChEBI" id="CHEBI:57498"/>
        <dbReference type="ChEBI" id="CHEBI:456216"/>
        <dbReference type="EC" id="2.4.1.21"/>
    </reaction>
</comment>
<evidence type="ECO:0000256" key="10">
    <source>
        <dbReference type="ARBA" id="ARBA00031722"/>
    </source>
</evidence>
<dbReference type="PANTHER" id="PTHR45825">
    <property type="entry name" value="GRANULE-BOUND STARCH SYNTHASE 1, CHLOROPLASTIC/AMYLOPLASTIC"/>
    <property type="match status" value="1"/>
</dbReference>
<evidence type="ECO:0000259" key="13">
    <source>
        <dbReference type="Pfam" id="PF08323"/>
    </source>
</evidence>
<comment type="similarity">
    <text evidence="4 11">Belongs to the glycosyltransferase 1 family. Bacterial/plant glycogen synthase subfamily.</text>
</comment>
<evidence type="ECO:0000256" key="5">
    <source>
        <dbReference type="ARBA" id="ARBA00012588"/>
    </source>
</evidence>
<evidence type="ECO:0000256" key="6">
    <source>
        <dbReference type="ARBA" id="ARBA00019935"/>
    </source>
</evidence>
<dbReference type="GO" id="GO:0005978">
    <property type="term" value="P:glycogen biosynthetic process"/>
    <property type="evidence" value="ECO:0007669"/>
    <property type="project" value="UniProtKB-UniRule"/>
</dbReference>
<keyword evidence="15" id="KW-1185">Reference proteome</keyword>
<dbReference type="InterPro" id="IPR001296">
    <property type="entry name" value="Glyco_trans_1"/>
</dbReference>
<evidence type="ECO:0000256" key="1">
    <source>
        <dbReference type="ARBA" id="ARBA00001478"/>
    </source>
</evidence>
<dbReference type="NCBIfam" id="NF001899">
    <property type="entry name" value="PRK00654.1-2"/>
    <property type="match status" value="1"/>
</dbReference>
<feature type="domain" description="Glycosyl transferase family 1" evidence="12">
    <location>
        <begin position="295"/>
        <end position="446"/>
    </location>
</feature>
<dbReference type="InterPro" id="IPR011835">
    <property type="entry name" value="GS/SS"/>
</dbReference>
<dbReference type="SUPFAM" id="SSF53756">
    <property type="entry name" value="UDP-Glycosyltransferase/glycogen phosphorylase"/>
    <property type="match status" value="1"/>
</dbReference>
<evidence type="ECO:0000256" key="9">
    <source>
        <dbReference type="ARBA" id="ARBA00023056"/>
    </source>
</evidence>
<evidence type="ECO:0000256" key="7">
    <source>
        <dbReference type="ARBA" id="ARBA00022676"/>
    </source>
</evidence>
<dbReference type="RefSeq" id="WP_103920310.1">
    <property type="nucleotide sequence ID" value="NZ_FMSV02000498.1"/>
</dbReference>
<dbReference type="PANTHER" id="PTHR45825:SF11">
    <property type="entry name" value="ALPHA AMYLASE DOMAIN-CONTAINING PROTEIN"/>
    <property type="match status" value="1"/>
</dbReference>
<evidence type="ECO:0000313" key="15">
    <source>
        <dbReference type="Proteomes" id="UP000236724"/>
    </source>
</evidence>